<evidence type="ECO:0000256" key="1">
    <source>
        <dbReference type="SAM" id="SignalP"/>
    </source>
</evidence>
<reference evidence="2 3" key="1">
    <citation type="submission" date="2022-05" db="EMBL/GenBank/DDBJ databases">
        <authorList>
            <consortium name="Genoscope - CEA"/>
            <person name="William W."/>
        </authorList>
    </citation>
    <scope>NUCLEOTIDE SEQUENCE [LARGE SCALE GENOMIC DNA]</scope>
</reference>
<evidence type="ECO:0000313" key="3">
    <source>
        <dbReference type="Proteomes" id="UP001159405"/>
    </source>
</evidence>
<feature type="signal peptide" evidence="1">
    <location>
        <begin position="1"/>
        <end position="24"/>
    </location>
</feature>
<organism evidence="2 3">
    <name type="scientific">Porites lobata</name>
    <dbReference type="NCBI Taxonomy" id="104759"/>
    <lineage>
        <taxon>Eukaryota</taxon>
        <taxon>Metazoa</taxon>
        <taxon>Cnidaria</taxon>
        <taxon>Anthozoa</taxon>
        <taxon>Hexacorallia</taxon>
        <taxon>Scleractinia</taxon>
        <taxon>Fungiina</taxon>
        <taxon>Poritidae</taxon>
        <taxon>Porites</taxon>
    </lineage>
</organism>
<proteinExistence type="predicted"/>
<keyword evidence="1" id="KW-0732">Signal</keyword>
<gene>
    <name evidence="2" type="ORF">PLOB_00022051</name>
</gene>
<dbReference type="Proteomes" id="UP001159405">
    <property type="component" value="Unassembled WGS sequence"/>
</dbReference>
<evidence type="ECO:0008006" key="4">
    <source>
        <dbReference type="Google" id="ProtNLM"/>
    </source>
</evidence>
<comment type="caution">
    <text evidence="2">The sequence shown here is derived from an EMBL/GenBank/DDBJ whole genome shotgun (WGS) entry which is preliminary data.</text>
</comment>
<feature type="chain" id="PRO_5047085489" description="CTCK domain-containing protein" evidence="1">
    <location>
        <begin position="25"/>
        <end position="111"/>
    </location>
</feature>
<accession>A0ABN8NNK1</accession>
<sequence length="111" mass="12522">MCRKTTNLWMITIAFALLSHVTCSIFEDVGVTCELEQESVRVCDNQEVKVNKCRGTCQSSSRIIMIKPWYRTTCDCCKSKKSIYKVVSCNDGRVKQIFSAVSCQCQMCNGA</sequence>
<evidence type="ECO:0000313" key="2">
    <source>
        <dbReference type="EMBL" id="CAH3113815.1"/>
    </source>
</evidence>
<protein>
    <recommendedName>
        <fullName evidence="4">CTCK domain-containing protein</fullName>
    </recommendedName>
</protein>
<dbReference type="EMBL" id="CALNXK010000026">
    <property type="protein sequence ID" value="CAH3113815.1"/>
    <property type="molecule type" value="Genomic_DNA"/>
</dbReference>
<keyword evidence="3" id="KW-1185">Reference proteome</keyword>
<name>A0ABN8NNK1_9CNID</name>